<gene>
    <name evidence="1" type="ORF">CCON33237_1132</name>
</gene>
<evidence type="ECO:0000313" key="2">
    <source>
        <dbReference type="Proteomes" id="UP000066049"/>
    </source>
</evidence>
<dbReference type="RefSeq" id="WP_054196775.1">
    <property type="nucleotide sequence ID" value="NZ_CABMKQ010000013.1"/>
</dbReference>
<accession>A0A0M4TBQ6</accession>
<evidence type="ECO:0000313" key="1">
    <source>
        <dbReference type="EMBL" id="ALF47799.1"/>
    </source>
</evidence>
<protein>
    <submittedName>
        <fullName evidence="1">Putative DUF945 domain protein</fullName>
    </submittedName>
</protein>
<dbReference type="Proteomes" id="UP000066049">
    <property type="component" value="Chromosome"/>
</dbReference>
<reference evidence="2" key="1">
    <citation type="submission" date="2015-08" db="EMBL/GenBank/DDBJ databases">
        <title>Comparative genomics of the Campylobacter concisus group.</title>
        <authorList>
            <person name="Miller W.G."/>
            <person name="Yee E."/>
            <person name="Chapman M.H."/>
            <person name="Huynh S."/>
            <person name="Bono J.L."/>
            <person name="On S.L.W."/>
            <person name="St Leger J."/>
            <person name="Foster G."/>
            <person name="Parker C.T."/>
        </authorList>
    </citation>
    <scope>NUCLEOTIDE SEQUENCE [LARGE SCALE GENOMIC DNA]</scope>
    <source>
        <strain evidence="2">ATCC 33237</strain>
    </source>
</reference>
<dbReference type="AlphaFoldDB" id="A0A0M4TBQ6"/>
<sequence>MKKVISALIVVIMVAIGAVYFASNEVEKNYQRIVNDLNNIKGFKISNNNYKKGFFGSKGSFDFSVSKDLLENIFGKNVNEDLVFKVENEISHTALAFIDGFEIDSKISIQNDMIKNIIATFMGSNVIATTKTKVSLTGDKDVDIKFSNIEFNDKQKTAFNTKDIKIGMTLDSKDSINSLKVEADKIVLKDFSEYNKVDLNIEGFYIDSSYKEPVKISKILESQLVPYLAKVKFKRVSFASNDVSNVLIDDFKYDSKFEISNDLGRSDDVIKIGIVAVDKVKYTDFVFDSKIANINVPALNNVLDKLNNLNNEENYNVLAGLNFDETVDQILEKNPTIKIDTLSFKKGDKALKLNLDAAVNGFKKGTNQSEIFDKLSLSGKISVDESLANFFDTLVPEVAFVEPTLISAGYFKEEDKKVISEFKYDPNKKDIIFNGKVGLQNFFMGF</sequence>
<dbReference type="PATRIC" id="fig|199.248.peg.1168"/>
<dbReference type="InterPro" id="IPR010352">
    <property type="entry name" value="DUF945"/>
</dbReference>
<dbReference type="KEGG" id="ccoc:CCON33237_1132"/>
<proteinExistence type="predicted"/>
<name>A0A0M4TBQ6_9BACT</name>
<dbReference type="GeneID" id="28662806"/>
<organism evidence="1 2">
    <name type="scientific">Campylobacter concisus</name>
    <dbReference type="NCBI Taxonomy" id="199"/>
    <lineage>
        <taxon>Bacteria</taxon>
        <taxon>Pseudomonadati</taxon>
        <taxon>Campylobacterota</taxon>
        <taxon>Epsilonproteobacteria</taxon>
        <taxon>Campylobacterales</taxon>
        <taxon>Campylobacteraceae</taxon>
        <taxon>Campylobacter</taxon>
    </lineage>
</organism>
<dbReference type="Pfam" id="PF06097">
    <property type="entry name" value="DUF945"/>
    <property type="match status" value="1"/>
</dbReference>
<dbReference type="EMBL" id="CP012541">
    <property type="protein sequence ID" value="ALF47799.1"/>
    <property type="molecule type" value="Genomic_DNA"/>
</dbReference>